<evidence type="ECO:0000313" key="3">
    <source>
        <dbReference type="Proteomes" id="UP000029121"/>
    </source>
</evidence>
<dbReference type="Proteomes" id="UP000029121">
    <property type="component" value="Unassembled WGS sequence"/>
</dbReference>
<dbReference type="Gene3D" id="2.30.240.10">
    <property type="entry name" value="At5g01610-like"/>
    <property type="match status" value="1"/>
</dbReference>
<evidence type="ECO:0000256" key="1">
    <source>
        <dbReference type="SAM" id="MobiDB-lite"/>
    </source>
</evidence>
<dbReference type="STRING" id="81985.R0EYQ2"/>
<sequence length="197" mass="22313">MKCMRPTYAVRTSRVTLSFNGAQLRHFISKIPTAIYNATQKSPQKPQKLIEAKSKMSSQETKKDQREGAEICNGGSICKQKANEILSTMNLPKGLLPLDDMTEIGHNKSTGYVWIKIKNKVQHRFKAIGRNVSYDSEVTAFVENRRMRQLTGIKSKEILIWVTISEIFVNDQDPTKITFANPTGLSRTFPVTAFEED</sequence>
<reference evidence="3" key="1">
    <citation type="journal article" date="2013" name="Nat. Genet.">
        <title>The Capsella rubella genome and the genomic consequences of rapid mating system evolution.</title>
        <authorList>
            <person name="Slotte T."/>
            <person name="Hazzouri K.M."/>
            <person name="Agren J.A."/>
            <person name="Koenig D."/>
            <person name="Maumus F."/>
            <person name="Guo Y.L."/>
            <person name="Steige K."/>
            <person name="Platts A.E."/>
            <person name="Escobar J.S."/>
            <person name="Newman L.K."/>
            <person name="Wang W."/>
            <person name="Mandakova T."/>
            <person name="Vello E."/>
            <person name="Smith L.M."/>
            <person name="Henz S.R."/>
            <person name="Steffen J."/>
            <person name="Takuno S."/>
            <person name="Brandvain Y."/>
            <person name="Coop G."/>
            <person name="Andolfatto P."/>
            <person name="Hu T.T."/>
            <person name="Blanchette M."/>
            <person name="Clark R.M."/>
            <person name="Quesneville H."/>
            <person name="Nordborg M."/>
            <person name="Gaut B.S."/>
            <person name="Lysak M.A."/>
            <person name="Jenkins J."/>
            <person name="Grimwood J."/>
            <person name="Chapman J."/>
            <person name="Prochnik S."/>
            <person name="Shu S."/>
            <person name="Rokhsar D."/>
            <person name="Schmutz J."/>
            <person name="Weigel D."/>
            <person name="Wright S.I."/>
        </authorList>
    </citation>
    <scope>NUCLEOTIDE SEQUENCE [LARGE SCALE GENOMIC DNA]</scope>
    <source>
        <strain evidence="3">cv. Monte Gargano</strain>
    </source>
</reference>
<accession>R0EYQ2</accession>
<protein>
    <recommendedName>
        <fullName evidence="4">DUF538 family protein</fullName>
    </recommendedName>
</protein>
<dbReference type="SUPFAM" id="SSF141562">
    <property type="entry name" value="At5g01610-like"/>
    <property type="match status" value="1"/>
</dbReference>
<keyword evidence="3" id="KW-1185">Reference proteome</keyword>
<proteinExistence type="predicted"/>
<gene>
    <name evidence="2" type="ORF">CARUB_v10027170mg</name>
</gene>
<dbReference type="PANTHER" id="PTHR31676">
    <property type="entry name" value="T31J12.3 PROTEIN-RELATED"/>
    <property type="match status" value="1"/>
</dbReference>
<dbReference type="eggNOG" id="ENOG502S0BP">
    <property type="taxonomic scope" value="Eukaryota"/>
</dbReference>
<feature type="region of interest" description="Disordered" evidence="1">
    <location>
        <begin position="40"/>
        <end position="68"/>
    </location>
</feature>
<evidence type="ECO:0000313" key="2">
    <source>
        <dbReference type="EMBL" id="EOA14036.1"/>
    </source>
</evidence>
<dbReference type="PANTHER" id="PTHR31676:SF78">
    <property type="entry name" value="DUF538 FAMILY PROTEIN"/>
    <property type="match status" value="1"/>
</dbReference>
<dbReference type="InterPro" id="IPR007493">
    <property type="entry name" value="DUF538"/>
</dbReference>
<dbReference type="InterPro" id="IPR036758">
    <property type="entry name" value="At5g01610-like"/>
</dbReference>
<organism evidence="2 3">
    <name type="scientific">Capsella rubella</name>
    <dbReference type="NCBI Taxonomy" id="81985"/>
    <lineage>
        <taxon>Eukaryota</taxon>
        <taxon>Viridiplantae</taxon>
        <taxon>Streptophyta</taxon>
        <taxon>Embryophyta</taxon>
        <taxon>Tracheophyta</taxon>
        <taxon>Spermatophyta</taxon>
        <taxon>Magnoliopsida</taxon>
        <taxon>eudicotyledons</taxon>
        <taxon>Gunneridae</taxon>
        <taxon>Pentapetalae</taxon>
        <taxon>rosids</taxon>
        <taxon>malvids</taxon>
        <taxon>Brassicales</taxon>
        <taxon>Brassicaceae</taxon>
        <taxon>Camelineae</taxon>
        <taxon>Capsella</taxon>
    </lineage>
</organism>
<dbReference type="AlphaFoldDB" id="R0EYQ2"/>
<dbReference type="Pfam" id="PF04398">
    <property type="entry name" value="DUF538"/>
    <property type="match status" value="1"/>
</dbReference>
<dbReference type="EMBL" id="KB870812">
    <property type="protein sequence ID" value="EOA14036.1"/>
    <property type="molecule type" value="Genomic_DNA"/>
</dbReference>
<feature type="compositionally biased region" description="Basic and acidic residues" evidence="1">
    <location>
        <begin position="48"/>
        <end position="68"/>
    </location>
</feature>
<evidence type="ECO:0008006" key="4">
    <source>
        <dbReference type="Google" id="ProtNLM"/>
    </source>
</evidence>
<name>R0EYQ2_9BRAS</name>